<feature type="compositionally biased region" description="Basic and acidic residues" evidence="1">
    <location>
        <begin position="7"/>
        <end position="24"/>
    </location>
</feature>
<accession>A0ABQ8SPU3</accession>
<evidence type="ECO:0000256" key="1">
    <source>
        <dbReference type="SAM" id="MobiDB-lite"/>
    </source>
</evidence>
<gene>
    <name evidence="2" type="ORF">ANN_18827</name>
</gene>
<name>A0ABQ8SPU3_PERAM</name>
<proteinExistence type="predicted"/>
<evidence type="ECO:0000313" key="3">
    <source>
        <dbReference type="Proteomes" id="UP001148838"/>
    </source>
</evidence>
<dbReference type="Proteomes" id="UP001148838">
    <property type="component" value="Unassembled WGS sequence"/>
</dbReference>
<dbReference type="EMBL" id="JAJSOF020000023">
    <property type="protein sequence ID" value="KAJ4436197.1"/>
    <property type="molecule type" value="Genomic_DNA"/>
</dbReference>
<protein>
    <submittedName>
        <fullName evidence="2">Uncharacterized protein</fullName>
    </submittedName>
</protein>
<organism evidence="2 3">
    <name type="scientific">Periplaneta americana</name>
    <name type="common">American cockroach</name>
    <name type="synonym">Blatta americana</name>
    <dbReference type="NCBI Taxonomy" id="6978"/>
    <lineage>
        <taxon>Eukaryota</taxon>
        <taxon>Metazoa</taxon>
        <taxon>Ecdysozoa</taxon>
        <taxon>Arthropoda</taxon>
        <taxon>Hexapoda</taxon>
        <taxon>Insecta</taxon>
        <taxon>Pterygota</taxon>
        <taxon>Neoptera</taxon>
        <taxon>Polyneoptera</taxon>
        <taxon>Dictyoptera</taxon>
        <taxon>Blattodea</taxon>
        <taxon>Blattoidea</taxon>
        <taxon>Blattidae</taxon>
        <taxon>Blattinae</taxon>
        <taxon>Periplaneta</taxon>
    </lineage>
</organism>
<comment type="caution">
    <text evidence="2">The sequence shown here is derived from an EMBL/GenBank/DDBJ whole genome shotgun (WGS) entry which is preliminary data.</text>
</comment>
<reference evidence="2 3" key="1">
    <citation type="journal article" date="2022" name="Allergy">
        <title>Genome assembly and annotation of Periplaneta americana reveal a comprehensive cockroach allergen profile.</title>
        <authorList>
            <person name="Wang L."/>
            <person name="Xiong Q."/>
            <person name="Saelim N."/>
            <person name="Wang L."/>
            <person name="Nong W."/>
            <person name="Wan A.T."/>
            <person name="Shi M."/>
            <person name="Liu X."/>
            <person name="Cao Q."/>
            <person name="Hui J.H.L."/>
            <person name="Sookrung N."/>
            <person name="Leung T.F."/>
            <person name="Tungtrongchitr A."/>
            <person name="Tsui S.K.W."/>
        </authorList>
    </citation>
    <scope>NUCLEOTIDE SEQUENCE [LARGE SCALE GENOMIC DNA]</scope>
    <source>
        <strain evidence="2">PWHHKU_190912</strain>
    </source>
</reference>
<evidence type="ECO:0000313" key="2">
    <source>
        <dbReference type="EMBL" id="KAJ4436197.1"/>
    </source>
</evidence>
<feature type="region of interest" description="Disordered" evidence="1">
    <location>
        <begin position="1"/>
        <end position="42"/>
    </location>
</feature>
<sequence>MNDAETDQGKEKELVGSLAEKKLPTEGCTGRNGEQEKSSGRRQLLSFDPSAWGLGEGLTTHHYKKELVTKPQYSPQNGADSLAQPQQCNYITGVLYGCETWTLTLKEKQRLRVYEKKMLRKIFEAKRDEVTGEWRKLHNTELHALYSSANIVGNIKSRHLRCTRHAAHIGEFRNPYRVFVVRPEGKRSLGRPRYRWEDNIKMDLREVGYDARD</sequence>
<keyword evidence="3" id="KW-1185">Reference proteome</keyword>